<comment type="catalytic activity">
    <reaction evidence="1 13">
        <text>(2S)-2-[5-amino-1-(5-phospho-beta-D-ribosyl)imidazole-4-carboxamido]succinate = 5-amino-1-(5-phospho-beta-D-ribosyl)imidazole-4-carboxamide + fumarate</text>
        <dbReference type="Rhea" id="RHEA:23920"/>
        <dbReference type="ChEBI" id="CHEBI:29806"/>
        <dbReference type="ChEBI" id="CHEBI:58443"/>
        <dbReference type="ChEBI" id="CHEBI:58475"/>
        <dbReference type="EC" id="4.3.2.2"/>
    </reaction>
</comment>
<comment type="function">
    <text evidence="2">Catalyzes two non-sequential steps in de novo AMP synthesis: converts (S)-2-(5-amino-1-(5-phospho-D-ribosyl)imidazole-4-carboxamido)succinate (SAICAR) to fumarate plus 5-amino-1-(5-phospho-D-ribosyl)imidazole-4-carboxamide, and thereby also contributes to de novo IMP synthesis, and converts succinyladenosine monophosphate (SAMP) to AMP and fumarate.</text>
</comment>
<comment type="pathway">
    <text evidence="3 13">Purine metabolism; IMP biosynthesis via de novo pathway; 5-amino-1-(5-phospho-D-ribosyl)imidazole-4-carboxamide from 5-amino-1-(5-phospho-D-ribosyl)imidazole-4-carboxylate: step 2/2.</text>
</comment>
<keyword evidence="17" id="KW-1185">Reference proteome</keyword>
<proteinExistence type="inferred from homology"/>
<dbReference type="FunFam" id="1.10.275.60:FF:000001">
    <property type="entry name" value="Adenylosuccinate lyase"/>
    <property type="match status" value="1"/>
</dbReference>
<comment type="caution">
    <text evidence="16">The sequence shown here is derived from an EMBL/GenBank/DDBJ whole genome shotgun (WGS) entry which is preliminary data.</text>
</comment>
<evidence type="ECO:0000256" key="10">
    <source>
        <dbReference type="ARBA" id="ARBA00023239"/>
    </source>
</evidence>
<evidence type="ECO:0000256" key="5">
    <source>
        <dbReference type="ARBA" id="ARBA00008273"/>
    </source>
</evidence>
<gene>
    <name evidence="16" type="ORF">LOD99_13708</name>
</gene>
<dbReference type="SUPFAM" id="SSF48557">
    <property type="entry name" value="L-aspartase-like"/>
    <property type="match status" value="1"/>
</dbReference>
<dbReference type="GO" id="GO:0070626">
    <property type="term" value="F:(S)-2-(5-amino-1-(5-phospho-D-ribosyl)imidazole-4-carboxamido) succinate lyase (fumarate-forming) activity"/>
    <property type="evidence" value="ECO:0007669"/>
    <property type="project" value="TreeGrafter"/>
</dbReference>
<evidence type="ECO:0000256" key="12">
    <source>
        <dbReference type="ARBA" id="ARBA00047513"/>
    </source>
</evidence>
<evidence type="ECO:0000256" key="2">
    <source>
        <dbReference type="ARBA" id="ARBA00002971"/>
    </source>
</evidence>
<evidence type="ECO:0000256" key="14">
    <source>
        <dbReference type="SAM" id="Coils"/>
    </source>
</evidence>
<dbReference type="InterPro" id="IPR019468">
    <property type="entry name" value="AdenyloSucc_lyase_C"/>
</dbReference>
<dbReference type="PANTHER" id="PTHR43172">
    <property type="entry name" value="ADENYLOSUCCINATE LYASE"/>
    <property type="match status" value="1"/>
</dbReference>
<keyword evidence="14" id="KW-0175">Coiled coil</keyword>
<evidence type="ECO:0000256" key="13">
    <source>
        <dbReference type="RuleBase" id="RU361172"/>
    </source>
</evidence>
<dbReference type="Pfam" id="PF10397">
    <property type="entry name" value="ADSL_C"/>
    <property type="match status" value="1"/>
</dbReference>
<reference evidence="16 17" key="1">
    <citation type="journal article" date="2023" name="BMC Biol.">
        <title>The compact genome of the sponge Oopsacas minuta (Hexactinellida) is lacking key metazoan core genes.</title>
        <authorList>
            <person name="Santini S."/>
            <person name="Schenkelaars Q."/>
            <person name="Jourda C."/>
            <person name="Duchesne M."/>
            <person name="Belahbib H."/>
            <person name="Rocher C."/>
            <person name="Selva M."/>
            <person name="Riesgo A."/>
            <person name="Vervoort M."/>
            <person name="Leys S.P."/>
            <person name="Kodjabachian L."/>
            <person name="Le Bivic A."/>
            <person name="Borchiellini C."/>
            <person name="Claverie J.M."/>
            <person name="Renard E."/>
        </authorList>
    </citation>
    <scope>NUCLEOTIDE SEQUENCE [LARGE SCALE GENOMIC DNA]</scope>
    <source>
        <strain evidence="16">SPO-2</strain>
    </source>
</reference>
<keyword evidence="10 13" id="KW-0456">Lyase</keyword>
<feature type="coiled-coil region" evidence="14">
    <location>
        <begin position="53"/>
        <end position="80"/>
    </location>
</feature>
<dbReference type="InterPro" id="IPR000362">
    <property type="entry name" value="Fumarate_lyase_fam"/>
</dbReference>
<dbReference type="EMBL" id="JAKMXF010000022">
    <property type="protein sequence ID" value="KAI6660985.1"/>
    <property type="molecule type" value="Genomic_DNA"/>
</dbReference>
<dbReference type="Pfam" id="PF00206">
    <property type="entry name" value="Lyase_1"/>
    <property type="match status" value="1"/>
</dbReference>
<dbReference type="PRINTS" id="PR00149">
    <property type="entry name" value="FUMRATELYASE"/>
</dbReference>
<evidence type="ECO:0000256" key="8">
    <source>
        <dbReference type="ARBA" id="ARBA00017058"/>
    </source>
</evidence>
<comment type="similarity">
    <text evidence="5 13">Belongs to the lyase 1 family. Adenylosuccinate lyase subfamily.</text>
</comment>
<evidence type="ECO:0000256" key="9">
    <source>
        <dbReference type="ARBA" id="ARBA00022755"/>
    </source>
</evidence>
<feature type="domain" description="Adenylosuccinate lyase C-terminal" evidence="15">
    <location>
        <begin position="375"/>
        <end position="459"/>
    </location>
</feature>
<dbReference type="CDD" id="cd03302">
    <property type="entry name" value="Adenylsuccinate_lyase_2"/>
    <property type="match status" value="1"/>
</dbReference>
<dbReference type="InterPro" id="IPR004769">
    <property type="entry name" value="Pur_lyase"/>
</dbReference>
<dbReference type="GO" id="GO:0044208">
    <property type="term" value="P:'de novo' AMP biosynthetic process"/>
    <property type="evidence" value="ECO:0007669"/>
    <property type="project" value="TreeGrafter"/>
</dbReference>
<dbReference type="AlphaFoldDB" id="A0AAV7KJR0"/>
<dbReference type="PANTHER" id="PTHR43172:SF1">
    <property type="entry name" value="ADENYLOSUCCINATE LYASE"/>
    <property type="match status" value="1"/>
</dbReference>
<dbReference type="GO" id="GO:0005829">
    <property type="term" value="C:cytosol"/>
    <property type="evidence" value="ECO:0007669"/>
    <property type="project" value="TreeGrafter"/>
</dbReference>
<accession>A0AAV7KJR0</accession>
<dbReference type="GO" id="GO:0004018">
    <property type="term" value="F:N6-(1,2-dicarboxyethyl)AMP AMP-lyase (fumarate-forming) activity"/>
    <property type="evidence" value="ECO:0007669"/>
    <property type="project" value="InterPro"/>
</dbReference>
<dbReference type="InterPro" id="IPR022761">
    <property type="entry name" value="Fumarate_lyase_N"/>
</dbReference>
<evidence type="ECO:0000313" key="16">
    <source>
        <dbReference type="EMBL" id="KAI6660985.1"/>
    </source>
</evidence>
<dbReference type="SMART" id="SM00998">
    <property type="entry name" value="ADSL_C"/>
    <property type="match status" value="1"/>
</dbReference>
<comment type="subunit">
    <text evidence="6">Homotetramer. Residues from neighboring subunits contribute catalytic and substrate-binding residues to each active site.</text>
</comment>
<evidence type="ECO:0000256" key="6">
    <source>
        <dbReference type="ARBA" id="ARBA00011668"/>
    </source>
</evidence>
<evidence type="ECO:0000256" key="3">
    <source>
        <dbReference type="ARBA" id="ARBA00004706"/>
    </source>
</evidence>
<organism evidence="16 17">
    <name type="scientific">Oopsacas minuta</name>
    <dbReference type="NCBI Taxonomy" id="111878"/>
    <lineage>
        <taxon>Eukaryota</taxon>
        <taxon>Metazoa</taxon>
        <taxon>Porifera</taxon>
        <taxon>Hexactinellida</taxon>
        <taxon>Hexasterophora</taxon>
        <taxon>Lyssacinosida</taxon>
        <taxon>Leucopsacidae</taxon>
        <taxon>Oopsacas</taxon>
    </lineage>
</organism>
<keyword evidence="9 13" id="KW-0658">Purine biosynthesis</keyword>
<dbReference type="NCBIfam" id="TIGR00928">
    <property type="entry name" value="purB"/>
    <property type="match status" value="1"/>
</dbReference>
<evidence type="ECO:0000313" key="17">
    <source>
        <dbReference type="Proteomes" id="UP001165289"/>
    </source>
</evidence>
<sequence>MSEDPNKYVSYQSPLTSRYASEEMSFIFSDQHKFSTWRRLWFYLAKAQRELGISISEDQLNEMESNLDNINFNLAAKHENVTKHDVMAHIHTFGAACPKSAPIIHLGATSCFVGDNGDLINIKEGLAIIKPKLVRCIHNLAKFAETYKSLPTLGYTHFQPAQLTTVGKRACIWIQDLVLDLENLTRTSANIKFRGAKGTTGTQASFLKLFNGDHDKVELLDQRITELAGFSKPFSVTGQTYSRKIDFEILSILASLGTSIHKICTDIRLLAGHKELEEPFESDQVGSTAMPYKRNPMRSERCCSLSRHLGALLSNGFQTASLQWLERSLDDSANRRISLAEAFLTADGMLLTFQSIVQGIVVYDKVIEKRVNEELPFLASENLIAEMVKQGGDRQKCHEIIRKLSHQAGMQIKLSGKENDFLARVQNEPYFAPVRLKLGEIFEPSTFIGRAPEQVTKFLKQEVAPLTETYKEVLDLKTVLLV</sequence>
<evidence type="ECO:0000256" key="7">
    <source>
        <dbReference type="ARBA" id="ARBA00012339"/>
    </source>
</evidence>
<dbReference type="PROSITE" id="PS00163">
    <property type="entry name" value="FUMARATE_LYASES"/>
    <property type="match status" value="1"/>
</dbReference>
<name>A0AAV7KJR0_9METZ</name>
<dbReference type="Proteomes" id="UP001165289">
    <property type="component" value="Unassembled WGS sequence"/>
</dbReference>
<dbReference type="Gene3D" id="1.10.275.60">
    <property type="match status" value="1"/>
</dbReference>
<comment type="pathway">
    <text evidence="4 13">Purine metabolism; AMP biosynthesis via de novo pathway; AMP from IMP: step 2/2.</text>
</comment>
<dbReference type="Gene3D" id="1.10.40.30">
    <property type="entry name" value="Fumarase/aspartase (C-terminal domain)"/>
    <property type="match status" value="1"/>
</dbReference>
<dbReference type="InterPro" id="IPR020557">
    <property type="entry name" value="Fumarate_lyase_CS"/>
</dbReference>
<dbReference type="Gene3D" id="1.20.200.10">
    <property type="entry name" value="Fumarase/aspartase (Central domain)"/>
    <property type="match status" value="1"/>
</dbReference>
<protein>
    <recommendedName>
        <fullName evidence="8 13">Adenylosuccinate lyase</fullName>
        <shortName evidence="13">ASL</shortName>
        <ecNumber evidence="7 13">4.3.2.2</ecNumber>
    </recommendedName>
    <alternativeName>
        <fullName evidence="11 13">Adenylosuccinase</fullName>
    </alternativeName>
</protein>
<comment type="catalytic activity">
    <reaction evidence="12 13">
        <text>N(6)-(1,2-dicarboxyethyl)-AMP = fumarate + AMP</text>
        <dbReference type="Rhea" id="RHEA:16853"/>
        <dbReference type="ChEBI" id="CHEBI:29806"/>
        <dbReference type="ChEBI" id="CHEBI:57567"/>
        <dbReference type="ChEBI" id="CHEBI:456215"/>
        <dbReference type="EC" id="4.3.2.2"/>
    </reaction>
</comment>
<evidence type="ECO:0000256" key="11">
    <source>
        <dbReference type="ARBA" id="ARBA00030717"/>
    </source>
</evidence>
<evidence type="ECO:0000256" key="4">
    <source>
        <dbReference type="ARBA" id="ARBA00004734"/>
    </source>
</evidence>
<dbReference type="InterPro" id="IPR008948">
    <property type="entry name" value="L-Aspartase-like"/>
</dbReference>
<dbReference type="EC" id="4.3.2.2" evidence="7 13"/>
<evidence type="ECO:0000256" key="1">
    <source>
        <dbReference type="ARBA" id="ARBA00000598"/>
    </source>
</evidence>
<evidence type="ECO:0000259" key="15">
    <source>
        <dbReference type="SMART" id="SM00998"/>
    </source>
</evidence>